<evidence type="ECO:0000256" key="4">
    <source>
        <dbReference type="ARBA" id="ARBA00022989"/>
    </source>
</evidence>
<sequence>MMRARTGWTAAYVALAAADTWLAGAHSPSARQWRRVTKPALMPALAASLVATPGSQSSPLRRTTLLAQACGWGGDLALLHEGDPAFFAGAGSFAVGHAAYITGFHRLRRPGFRSSAERAPWLVAAFWGASMPVVAVAAGRKDPALGVAVAAYSALLATTLVTATRLSDELPAEVRRLAVAGAALFLASDTMLGARMFLLHEPPPLVERLVMATYAGAQLLLSEAAAQAR</sequence>
<organism evidence="7">
    <name type="scientific">metagenome</name>
    <dbReference type="NCBI Taxonomy" id="256318"/>
    <lineage>
        <taxon>unclassified sequences</taxon>
        <taxon>metagenomes</taxon>
    </lineage>
</organism>
<evidence type="ECO:0000256" key="3">
    <source>
        <dbReference type="ARBA" id="ARBA00022692"/>
    </source>
</evidence>
<dbReference type="PANTHER" id="PTHR31885:SF6">
    <property type="entry name" value="GH04784P"/>
    <property type="match status" value="1"/>
</dbReference>
<comment type="similarity">
    <text evidence="2">Belongs to the TMEM86 family.</text>
</comment>
<gene>
    <name evidence="7" type="ORF">NOCA2790003</name>
</gene>
<keyword evidence="4 6" id="KW-1133">Transmembrane helix</keyword>
<feature type="transmembrane region" description="Helical" evidence="6">
    <location>
        <begin position="177"/>
        <end position="198"/>
    </location>
</feature>
<dbReference type="GO" id="GO:0016020">
    <property type="term" value="C:membrane"/>
    <property type="evidence" value="ECO:0007669"/>
    <property type="project" value="UniProtKB-SubCell"/>
</dbReference>
<protein>
    <submittedName>
        <fullName evidence="7">YhhN family protein</fullName>
    </submittedName>
</protein>
<evidence type="ECO:0000256" key="1">
    <source>
        <dbReference type="ARBA" id="ARBA00004141"/>
    </source>
</evidence>
<keyword evidence="5 6" id="KW-0472">Membrane</keyword>
<accession>A0A2P2CEI5</accession>
<evidence type="ECO:0000256" key="6">
    <source>
        <dbReference type="SAM" id="Phobius"/>
    </source>
</evidence>
<dbReference type="AlphaFoldDB" id="A0A2P2CEI5"/>
<keyword evidence="3 6" id="KW-0812">Transmembrane</keyword>
<dbReference type="GO" id="GO:0016787">
    <property type="term" value="F:hydrolase activity"/>
    <property type="evidence" value="ECO:0007669"/>
    <property type="project" value="TreeGrafter"/>
</dbReference>
<feature type="transmembrane region" description="Helical" evidence="6">
    <location>
        <begin position="144"/>
        <end position="165"/>
    </location>
</feature>
<feature type="transmembrane region" description="Helical" evidence="6">
    <location>
        <begin position="119"/>
        <end position="138"/>
    </location>
</feature>
<dbReference type="EMBL" id="CZKA01000077">
    <property type="protein sequence ID" value="CUR60440.1"/>
    <property type="molecule type" value="Genomic_DNA"/>
</dbReference>
<dbReference type="Pfam" id="PF07947">
    <property type="entry name" value="YhhN"/>
    <property type="match status" value="1"/>
</dbReference>
<feature type="transmembrane region" description="Helical" evidence="6">
    <location>
        <begin position="85"/>
        <end position="107"/>
    </location>
</feature>
<name>A0A2P2CEI5_9ZZZZ</name>
<comment type="subcellular location">
    <subcellularLocation>
        <location evidence="1">Membrane</location>
        <topology evidence="1">Multi-pass membrane protein</topology>
    </subcellularLocation>
</comment>
<proteinExistence type="inferred from homology"/>
<evidence type="ECO:0000313" key="7">
    <source>
        <dbReference type="EMBL" id="CUR60440.1"/>
    </source>
</evidence>
<reference evidence="7" key="1">
    <citation type="submission" date="2015-08" db="EMBL/GenBank/DDBJ databases">
        <authorList>
            <person name="Babu N.S."/>
            <person name="Beckwith C.J."/>
            <person name="Beseler K.G."/>
            <person name="Brison A."/>
            <person name="Carone J.V."/>
            <person name="Caskin T.P."/>
            <person name="Diamond M."/>
            <person name="Durham M.E."/>
            <person name="Foxe J.M."/>
            <person name="Go M."/>
            <person name="Henderson B.A."/>
            <person name="Jones I.B."/>
            <person name="McGettigan J.A."/>
            <person name="Micheletti S.J."/>
            <person name="Nasrallah M.E."/>
            <person name="Ortiz D."/>
            <person name="Piller C.R."/>
            <person name="Privatt S.R."/>
            <person name="Schneider S.L."/>
            <person name="Sharp S."/>
            <person name="Smith T.C."/>
            <person name="Stanton J.D."/>
            <person name="Ullery H.E."/>
            <person name="Wilson R.J."/>
            <person name="Serrano M.G."/>
            <person name="Buck G."/>
            <person name="Lee V."/>
            <person name="Wang Y."/>
            <person name="Carvalho R."/>
            <person name="Voegtly L."/>
            <person name="Shi R."/>
            <person name="Duckworth R."/>
            <person name="Johnson A."/>
            <person name="Loviza R."/>
            <person name="Walstead R."/>
            <person name="Shah Z."/>
            <person name="Kiflezghi M."/>
            <person name="Wade K."/>
            <person name="Ball S.L."/>
            <person name="Bradley K.W."/>
            <person name="Asai D.J."/>
            <person name="Bowman C.A."/>
            <person name="Russell D.A."/>
            <person name="Pope W.H."/>
            <person name="Jacobs-Sera D."/>
            <person name="Hendrix R.W."/>
            <person name="Hatfull G.F."/>
        </authorList>
    </citation>
    <scope>NUCLEOTIDE SEQUENCE</scope>
</reference>
<dbReference type="InterPro" id="IPR012506">
    <property type="entry name" value="TMEM86B-like"/>
</dbReference>
<evidence type="ECO:0000256" key="2">
    <source>
        <dbReference type="ARBA" id="ARBA00007375"/>
    </source>
</evidence>
<dbReference type="PANTHER" id="PTHR31885">
    <property type="entry name" value="GH04784P"/>
    <property type="match status" value="1"/>
</dbReference>
<evidence type="ECO:0000256" key="5">
    <source>
        <dbReference type="ARBA" id="ARBA00023136"/>
    </source>
</evidence>